<name>A0A2Y9U1E6_9GAMM</name>
<evidence type="ECO:0000313" key="3">
    <source>
        <dbReference type="Proteomes" id="UP000244908"/>
    </source>
</evidence>
<sequence length="252" mass="27971">MNATIPDTEQYKMITDYFQTSLPHINRVLLNQKDQIERVAEQMVKTIRDDGIIYAFGTGHSHMIPMELFGRAGGLANVCAMFDETILNGGGARRSSRMEQLSGLAEIIWQSTPPGHGDMLFIVSNSGRNAAVVEMAFKAKEEGIFTVAITSLAQSKANESLHHSGKKLYQLADIVLDNGAPDGDAQMKFGDYMTGPLSTLTGIILINSLVCESVRLCQERNIPVPLFQSQNTERKTNNNVLFERFESRIPRF</sequence>
<dbReference type="OrthoDB" id="9813831at2"/>
<dbReference type="Gene3D" id="3.40.50.10490">
    <property type="entry name" value="Glucose-6-phosphate isomerase like protein, domain 1"/>
    <property type="match status" value="1"/>
</dbReference>
<dbReference type="RefSeq" id="WP_108901840.1">
    <property type="nucleotide sequence ID" value="NZ_CP029185.2"/>
</dbReference>
<dbReference type="NCBIfam" id="NF002805">
    <property type="entry name" value="PRK02947.1"/>
    <property type="match status" value="1"/>
</dbReference>
<evidence type="ECO:0000259" key="1">
    <source>
        <dbReference type="PROSITE" id="PS51464"/>
    </source>
</evidence>
<dbReference type="Proteomes" id="UP000244908">
    <property type="component" value="Chromosome"/>
</dbReference>
<dbReference type="PANTHER" id="PTHR30390:SF7">
    <property type="entry name" value="PHOSPHOHEPTOSE ISOMERASE"/>
    <property type="match status" value="1"/>
</dbReference>
<dbReference type="InterPro" id="IPR035472">
    <property type="entry name" value="RpiR-like_SIS"/>
</dbReference>
<organism evidence="2 3">
    <name type="scientific">Limnobaculum parvum</name>
    <dbReference type="NCBI Taxonomy" id="2172103"/>
    <lineage>
        <taxon>Bacteria</taxon>
        <taxon>Pseudomonadati</taxon>
        <taxon>Pseudomonadota</taxon>
        <taxon>Gammaproteobacteria</taxon>
        <taxon>Enterobacterales</taxon>
        <taxon>Budviciaceae</taxon>
        <taxon>Limnobaculum</taxon>
    </lineage>
</organism>
<protein>
    <submittedName>
        <fullName evidence="2">Sugar isomerase domain-containing protein</fullName>
    </submittedName>
</protein>
<dbReference type="GO" id="GO:1901135">
    <property type="term" value="P:carbohydrate derivative metabolic process"/>
    <property type="evidence" value="ECO:0007669"/>
    <property type="project" value="InterPro"/>
</dbReference>
<feature type="domain" description="SIS" evidence="1">
    <location>
        <begin position="43"/>
        <end position="222"/>
    </location>
</feature>
<dbReference type="Pfam" id="PF13580">
    <property type="entry name" value="SIS_2"/>
    <property type="match status" value="1"/>
</dbReference>
<dbReference type="PROSITE" id="PS51464">
    <property type="entry name" value="SIS"/>
    <property type="match status" value="1"/>
</dbReference>
<dbReference type="CDD" id="cd05013">
    <property type="entry name" value="SIS_RpiR"/>
    <property type="match status" value="1"/>
</dbReference>
<dbReference type="KEGG" id="lpv:HYN51_15395"/>
<dbReference type="InterPro" id="IPR046348">
    <property type="entry name" value="SIS_dom_sf"/>
</dbReference>
<dbReference type="AlphaFoldDB" id="A0A2Y9U1E6"/>
<dbReference type="SUPFAM" id="SSF53697">
    <property type="entry name" value="SIS domain"/>
    <property type="match status" value="1"/>
</dbReference>
<dbReference type="GO" id="GO:0097367">
    <property type="term" value="F:carbohydrate derivative binding"/>
    <property type="evidence" value="ECO:0007669"/>
    <property type="project" value="InterPro"/>
</dbReference>
<dbReference type="InterPro" id="IPR001347">
    <property type="entry name" value="SIS_dom"/>
</dbReference>
<keyword evidence="2" id="KW-0413">Isomerase</keyword>
<evidence type="ECO:0000313" key="2">
    <source>
        <dbReference type="EMBL" id="AWH89797.1"/>
    </source>
</evidence>
<proteinExistence type="predicted"/>
<dbReference type="EMBL" id="CP029185">
    <property type="protein sequence ID" value="AWH89797.1"/>
    <property type="molecule type" value="Genomic_DNA"/>
</dbReference>
<reference evidence="2 3" key="1">
    <citation type="journal article" date="2019" name="Int. J. Syst. Evol. Microbiol.">
        <title>Limnobaculum parvum gen. nov., sp. nov., isolated from a freshwater lake.</title>
        <authorList>
            <person name="Baek C."/>
            <person name="Shin S.K."/>
            <person name="Yi H."/>
        </authorList>
    </citation>
    <scope>NUCLEOTIDE SEQUENCE [LARGE SCALE GENOMIC DNA]</scope>
    <source>
        <strain evidence="2 3">HYN0051</strain>
    </source>
</reference>
<gene>
    <name evidence="2" type="ORF">HYN51_15395</name>
</gene>
<dbReference type="GO" id="GO:0016853">
    <property type="term" value="F:isomerase activity"/>
    <property type="evidence" value="ECO:0007669"/>
    <property type="project" value="UniProtKB-KW"/>
</dbReference>
<accession>A0A2Y9U1E6</accession>
<dbReference type="InterPro" id="IPR050099">
    <property type="entry name" value="SIS_GmhA/DiaA_subfam"/>
</dbReference>
<keyword evidence="3" id="KW-1185">Reference proteome</keyword>
<dbReference type="PANTHER" id="PTHR30390">
    <property type="entry name" value="SEDOHEPTULOSE 7-PHOSPHATE ISOMERASE / DNAA INITIATOR-ASSOCIATING FACTOR FOR REPLICATION INITIATION"/>
    <property type="match status" value="1"/>
</dbReference>